<keyword evidence="1 4" id="KW-0489">Methyltransferase</keyword>
<dbReference type="Proteomes" id="UP001610104">
    <property type="component" value="Unassembled WGS sequence"/>
</dbReference>
<dbReference type="Gene3D" id="3.40.1280.10">
    <property type="match status" value="1"/>
</dbReference>
<protein>
    <submittedName>
        <fullName evidence="4">RNA methyltransferase</fullName>
    </submittedName>
</protein>
<dbReference type="PANTHER" id="PTHR46429:SF1">
    <property type="entry name" value="23S RRNA (GUANOSINE-2'-O-)-METHYLTRANSFERASE RLMB"/>
    <property type="match status" value="1"/>
</dbReference>
<comment type="caution">
    <text evidence="4">The sequence shown here is derived from an EMBL/GenBank/DDBJ whole genome shotgun (WGS) entry which is preliminary data.</text>
</comment>
<feature type="domain" description="tRNA/rRNA methyltransferase SpoU type" evidence="3">
    <location>
        <begin position="25"/>
        <end position="167"/>
    </location>
</feature>
<dbReference type="GO" id="GO:0032259">
    <property type="term" value="P:methylation"/>
    <property type="evidence" value="ECO:0007669"/>
    <property type="project" value="UniProtKB-KW"/>
</dbReference>
<proteinExistence type="predicted"/>
<evidence type="ECO:0000259" key="3">
    <source>
        <dbReference type="Pfam" id="PF00588"/>
    </source>
</evidence>
<dbReference type="PANTHER" id="PTHR46429">
    <property type="entry name" value="23S RRNA (GUANOSINE-2'-O-)-METHYLTRANSFERASE RLMB"/>
    <property type="match status" value="1"/>
</dbReference>
<evidence type="ECO:0000256" key="1">
    <source>
        <dbReference type="ARBA" id="ARBA00022603"/>
    </source>
</evidence>
<accession>A0ABW7MPN0</accession>
<dbReference type="InterPro" id="IPR001537">
    <property type="entry name" value="SpoU_MeTrfase"/>
</dbReference>
<organism evidence="4 5">
    <name type="scientific">Gaetbulibacter aquiaggeris</name>
    <dbReference type="NCBI Taxonomy" id="1735373"/>
    <lineage>
        <taxon>Bacteria</taxon>
        <taxon>Pseudomonadati</taxon>
        <taxon>Bacteroidota</taxon>
        <taxon>Flavobacteriia</taxon>
        <taxon>Flavobacteriales</taxon>
        <taxon>Flavobacteriaceae</taxon>
        <taxon>Gaetbulibacter</taxon>
    </lineage>
</organism>
<keyword evidence="5" id="KW-1185">Reference proteome</keyword>
<dbReference type="SUPFAM" id="SSF75217">
    <property type="entry name" value="alpha/beta knot"/>
    <property type="match status" value="1"/>
</dbReference>
<sequence length="178" mass="19833">MRKLKNSELDRLSVEDFKLVKKTPLIIILDNIRSLNNIGSVFRTSDAFLIEKIYLCGITATPPHKDIHKTALGSTETVDWEYAENTLDLIKKLQAQNIKVIAIEQAENATMLNDFNPEPQTTYALVFGNEVKGVSQNVVNESDIVIEIPQYGTKHSLNISVSAGVAIWDVFSKLTTQG</sequence>
<dbReference type="EMBL" id="JBAWKC010000002">
    <property type="protein sequence ID" value="MFH6768575.1"/>
    <property type="molecule type" value="Genomic_DNA"/>
</dbReference>
<dbReference type="GO" id="GO:0008168">
    <property type="term" value="F:methyltransferase activity"/>
    <property type="evidence" value="ECO:0007669"/>
    <property type="project" value="UniProtKB-KW"/>
</dbReference>
<reference evidence="4 5" key="1">
    <citation type="submission" date="2024-02" db="EMBL/GenBank/DDBJ databases">
        <title>A Gaetbulibacter species isolated from tidal flats and genomic insights of their niches.</title>
        <authorList>
            <person name="Ye Y."/>
        </authorList>
    </citation>
    <scope>NUCLEOTIDE SEQUENCE [LARGE SCALE GENOMIC DNA]</scope>
    <source>
        <strain evidence="4 5">KEM-8</strain>
    </source>
</reference>
<dbReference type="CDD" id="cd18097">
    <property type="entry name" value="SpoU-like"/>
    <property type="match status" value="1"/>
</dbReference>
<gene>
    <name evidence="4" type="ORF">V8G56_07500</name>
</gene>
<dbReference type="Pfam" id="PF00588">
    <property type="entry name" value="SpoU_methylase"/>
    <property type="match status" value="1"/>
</dbReference>
<dbReference type="InterPro" id="IPR029028">
    <property type="entry name" value="Alpha/beta_knot_MTases"/>
</dbReference>
<evidence type="ECO:0000313" key="4">
    <source>
        <dbReference type="EMBL" id="MFH6768575.1"/>
    </source>
</evidence>
<name>A0ABW7MPN0_9FLAO</name>
<evidence type="ECO:0000256" key="2">
    <source>
        <dbReference type="ARBA" id="ARBA00022679"/>
    </source>
</evidence>
<dbReference type="InterPro" id="IPR029026">
    <property type="entry name" value="tRNA_m1G_MTases_N"/>
</dbReference>
<keyword evidence="2" id="KW-0808">Transferase</keyword>
<dbReference type="InterPro" id="IPR004441">
    <property type="entry name" value="rRNA_MeTrfase_TrmH"/>
</dbReference>
<evidence type="ECO:0000313" key="5">
    <source>
        <dbReference type="Proteomes" id="UP001610104"/>
    </source>
</evidence>
<dbReference type="RefSeq" id="WP_395437827.1">
    <property type="nucleotide sequence ID" value="NZ_JBAWKC010000002.1"/>
</dbReference>